<evidence type="ECO:0000313" key="2">
    <source>
        <dbReference type="Proteomes" id="UP001193389"/>
    </source>
</evidence>
<keyword evidence="2" id="KW-1185">Reference proteome</keyword>
<organism evidence="1 2">
    <name type="scientific">Aquipluma nitroreducens</name>
    <dbReference type="NCBI Taxonomy" id="2010828"/>
    <lineage>
        <taxon>Bacteria</taxon>
        <taxon>Pseudomonadati</taxon>
        <taxon>Bacteroidota</taxon>
        <taxon>Bacteroidia</taxon>
        <taxon>Marinilabiliales</taxon>
        <taxon>Prolixibacteraceae</taxon>
        <taxon>Aquipluma</taxon>
    </lineage>
</organism>
<gene>
    <name evidence="1" type="ORF">AQPE_3907</name>
</gene>
<dbReference type="RefSeq" id="WP_318347943.1">
    <property type="nucleotide sequence ID" value="NZ_AP018694.1"/>
</dbReference>
<reference evidence="1" key="1">
    <citation type="journal article" date="2020" name="Int. J. Syst. Evol. Microbiol.">
        <title>Aquipluma nitroreducens gen. nov. sp. nov., a novel facultatively anaerobic bacterium isolated from a freshwater lake.</title>
        <authorList>
            <person name="Watanabe M."/>
            <person name="Kojima H."/>
            <person name="Fukui M."/>
        </authorList>
    </citation>
    <scope>NUCLEOTIDE SEQUENCE</scope>
    <source>
        <strain evidence="1">MeG22</strain>
    </source>
</reference>
<protein>
    <submittedName>
        <fullName evidence="1">Uncharacterized protein</fullName>
    </submittedName>
</protein>
<name>A0A5K7SE06_9BACT</name>
<sequence>MSHFIAIDFETALKFFEEAETNGSRWRLGDFLTSKWIQKNNLNLDEIVDFSRNMPDSKIVVIGEGSAEGFYIYSQKQKTCFKFERKLAEV</sequence>
<dbReference type="KEGG" id="anf:AQPE_3907"/>
<dbReference type="EMBL" id="AP018694">
    <property type="protein sequence ID" value="BBE19719.1"/>
    <property type="molecule type" value="Genomic_DNA"/>
</dbReference>
<proteinExistence type="predicted"/>
<evidence type="ECO:0000313" key="1">
    <source>
        <dbReference type="EMBL" id="BBE19719.1"/>
    </source>
</evidence>
<dbReference type="AlphaFoldDB" id="A0A5K7SE06"/>
<dbReference type="Proteomes" id="UP001193389">
    <property type="component" value="Chromosome"/>
</dbReference>
<accession>A0A5K7SE06</accession>